<dbReference type="AlphaFoldDB" id="A0A388TIK9"/>
<evidence type="ECO:0000313" key="2">
    <source>
        <dbReference type="Proteomes" id="UP000275925"/>
    </source>
</evidence>
<proteinExistence type="predicted"/>
<feature type="non-terminal residue" evidence="1">
    <location>
        <position position="211"/>
    </location>
</feature>
<organism evidence="1 2">
    <name type="scientific">Candidatus Termititenax persephonae</name>
    <dbReference type="NCBI Taxonomy" id="2218525"/>
    <lineage>
        <taxon>Bacteria</taxon>
        <taxon>Bacillati</taxon>
        <taxon>Candidatus Margulisiibacteriota</taxon>
        <taxon>Candidatus Termititenacia</taxon>
        <taxon>Candidatus Termititenacales</taxon>
        <taxon>Candidatus Termititenacaceae</taxon>
        <taxon>Candidatus Termititenax</taxon>
    </lineage>
</organism>
<sequence length="211" mass="22315">MTNTAKPDLLEESPVPIGFEDTMSPAFVAASRDLEAASPAADDIDNLFSALAGNFASSSGYENAAAELSGRIFLPQVAGRVVSAILSGLLLDIRLDKDPDTIQNFKGRLRCAGHTPGQILAELDSLFFRPACLKKVLLGFCLSLDNEALAFLTEQAREPLSKFSAEEQGLILTLRDTPPWLCKAVSGMSAFCGLLSALVAVPYGLSAVPAP</sequence>
<protein>
    <submittedName>
        <fullName evidence="1">Uncharacterized protein</fullName>
    </submittedName>
</protein>
<dbReference type="EMBL" id="BGZO01000096">
    <property type="protein sequence ID" value="GBR77064.1"/>
    <property type="molecule type" value="Genomic_DNA"/>
</dbReference>
<evidence type="ECO:0000313" key="1">
    <source>
        <dbReference type="EMBL" id="GBR77064.1"/>
    </source>
</evidence>
<keyword evidence="2" id="KW-1185">Reference proteome</keyword>
<reference evidence="1 2" key="1">
    <citation type="journal article" date="2019" name="ISME J.">
        <title>Genome analyses of uncultured TG2/ZB3 bacteria in 'Margulisbacteria' specifically attached to ectosymbiotic spirochetes of protists in the termite gut.</title>
        <authorList>
            <person name="Utami Y.D."/>
            <person name="Kuwahara H."/>
            <person name="Igai K."/>
            <person name="Murakami T."/>
            <person name="Sugaya K."/>
            <person name="Morikawa T."/>
            <person name="Nagura Y."/>
            <person name="Yuki M."/>
            <person name="Deevong P."/>
            <person name="Inoue T."/>
            <person name="Kihara K."/>
            <person name="Lo N."/>
            <person name="Yamada A."/>
            <person name="Ohkuma M."/>
            <person name="Hongoh Y."/>
        </authorList>
    </citation>
    <scope>NUCLEOTIDE SEQUENCE [LARGE SCALE GENOMIC DNA]</scope>
    <source>
        <strain evidence="1">NkOx7-02</strain>
    </source>
</reference>
<name>A0A388TIK9_9BACT</name>
<comment type="caution">
    <text evidence="1">The sequence shown here is derived from an EMBL/GenBank/DDBJ whole genome shotgun (WGS) entry which is preliminary data.</text>
</comment>
<accession>A0A388TIK9</accession>
<gene>
    <name evidence="1" type="ORF">NO2_1519</name>
</gene>
<dbReference type="Proteomes" id="UP000275925">
    <property type="component" value="Unassembled WGS sequence"/>
</dbReference>